<dbReference type="GeneID" id="118457102"/>
<feature type="domain" description="Lipocalin/cytosolic fatty-acid binding" evidence="11">
    <location>
        <begin position="43"/>
        <end position="169"/>
    </location>
</feature>
<dbReference type="EnsemblMetazoa" id="AALB003097-RA">
    <property type="protein sequence ID" value="AALB003097-PA"/>
    <property type="gene ID" value="AALB003097"/>
</dbReference>
<evidence type="ECO:0000256" key="1">
    <source>
        <dbReference type="ARBA" id="ARBA00004613"/>
    </source>
</evidence>
<evidence type="ECO:0000256" key="2">
    <source>
        <dbReference type="ARBA" id="ARBA00006889"/>
    </source>
</evidence>
<dbReference type="PROSITE" id="PS00213">
    <property type="entry name" value="LIPOCALIN"/>
    <property type="match status" value="1"/>
</dbReference>
<dbReference type="GO" id="GO:0031409">
    <property type="term" value="F:pigment binding"/>
    <property type="evidence" value="ECO:0007669"/>
    <property type="project" value="InterPro"/>
</dbReference>
<keyword evidence="6 10" id="KW-0732">Signal</keyword>
<dbReference type="GO" id="GO:0005737">
    <property type="term" value="C:cytoplasm"/>
    <property type="evidence" value="ECO:0007669"/>
    <property type="project" value="TreeGrafter"/>
</dbReference>
<dbReference type="PIRSF" id="PIRSF036893">
    <property type="entry name" value="Lipocalin_ApoD"/>
    <property type="match status" value="1"/>
</dbReference>
<dbReference type="InterPro" id="IPR022271">
    <property type="entry name" value="Lipocalin_ApoD"/>
</dbReference>
<dbReference type="InterPro" id="IPR003057">
    <property type="entry name" value="Invtbrt_color"/>
</dbReference>
<dbReference type="RefSeq" id="XP_035774283.1">
    <property type="nucleotide sequence ID" value="XM_035918390.1"/>
</dbReference>
<dbReference type="VEuPathDB" id="VectorBase:AALB20_029863"/>
<dbReference type="OrthoDB" id="565904at2759"/>
<reference evidence="12" key="2">
    <citation type="submission" date="2022-08" db="UniProtKB">
        <authorList>
            <consortium name="EnsemblMetazoa"/>
        </authorList>
    </citation>
    <scope>IDENTIFICATION</scope>
    <source>
        <strain evidence="12">STECLA/ALBI9_A</strain>
    </source>
</reference>
<dbReference type="FunFam" id="2.40.128.20:FF:000003">
    <property type="entry name" value="Apolipoprotein D"/>
    <property type="match status" value="1"/>
</dbReference>
<dbReference type="AlphaFoldDB" id="A0A182F9C2"/>
<dbReference type="Gene3D" id="2.40.128.20">
    <property type="match status" value="1"/>
</dbReference>
<evidence type="ECO:0000256" key="5">
    <source>
        <dbReference type="ARBA" id="ARBA00022525"/>
    </source>
</evidence>
<accession>A0A182F9C2</accession>
<feature type="chain" id="PRO_5036530409" description="Apolipoprotein D" evidence="10">
    <location>
        <begin position="25"/>
        <end position="203"/>
    </location>
</feature>
<dbReference type="PRINTS" id="PR00179">
    <property type="entry name" value="LIPOCALIN"/>
</dbReference>
<dbReference type="GO" id="GO:0000302">
    <property type="term" value="P:response to reactive oxygen species"/>
    <property type="evidence" value="ECO:0007669"/>
    <property type="project" value="TreeGrafter"/>
</dbReference>
<sequence>MKQQQHLATTVLLVAAFAIGSTSAGAIFDRPCPTNIDAKLGFNVDAYLGKWYELQRYESEFELNYDCIQVRYGLNDDGSVSVSNSGYNLFNSSTTNAMGRAVLSFPDEEILQGKLNVSFFGAPNDRSNYWVLDTDYDSYSLVWSCQPLEENARSEESFWLMSRTPTLTTDPDDLFRIHSIIRRYIDRRQIRFTRQLDSRCPEF</sequence>
<dbReference type="GO" id="GO:0006629">
    <property type="term" value="P:lipid metabolic process"/>
    <property type="evidence" value="ECO:0007669"/>
    <property type="project" value="TreeGrafter"/>
</dbReference>
<name>A0A182F9C2_ANOAL</name>
<evidence type="ECO:0000256" key="8">
    <source>
        <dbReference type="ARBA" id="ARBA00023157"/>
    </source>
</evidence>
<dbReference type="Proteomes" id="UP000069272">
    <property type="component" value="Chromosome 2R"/>
</dbReference>
<dbReference type="VEuPathDB" id="VectorBase:AALB003097"/>
<dbReference type="InterPro" id="IPR012674">
    <property type="entry name" value="Calycin"/>
</dbReference>
<dbReference type="PANTHER" id="PTHR10612:SF62">
    <property type="entry name" value="LIPOCALIN_CYTOSOLIC FATTY-ACID BINDING DOMAIN-CONTAINING PROTEIN"/>
    <property type="match status" value="1"/>
</dbReference>
<dbReference type="CDD" id="cd19437">
    <property type="entry name" value="lipocalin_apoD-like"/>
    <property type="match status" value="1"/>
</dbReference>
<dbReference type="PANTHER" id="PTHR10612">
    <property type="entry name" value="APOLIPOPROTEIN D"/>
    <property type="match status" value="1"/>
</dbReference>
<dbReference type="STRING" id="7167.A0A182F9C2"/>
<dbReference type="KEGG" id="aali:118457102"/>
<evidence type="ECO:0000256" key="9">
    <source>
        <dbReference type="ARBA" id="ARBA00023180"/>
    </source>
</evidence>
<keyword evidence="8" id="KW-1015">Disulfide bond</keyword>
<evidence type="ECO:0000256" key="3">
    <source>
        <dbReference type="ARBA" id="ARBA00019890"/>
    </source>
</evidence>
<dbReference type="GO" id="GO:0005576">
    <property type="term" value="C:extracellular region"/>
    <property type="evidence" value="ECO:0007669"/>
    <property type="project" value="UniProtKB-SubCell"/>
</dbReference>
<organism evidence="12 13">
    <name type="scientific">Anopheles albimanus</name>
    <name type="common">New world malaria mosquito</name>
    <dbReference type="NCBI Taxonomy" id="7167"/>
    <lineage>
        <taxon>Eukaryota</taxon>
        <taxon>Metazoa</taxon>
        <taxon>Ecdysozoa</taxon>
        <taxon>Arthropoda</taxon>
        <taxon>Hexapoda</taxon>
        <taxon>Insecta</taxon>
        <taxon>Pterygota</taxon>
        <taxon>Neoptera</taxon>
        <taxon>Endopterygota</taxon>
        <taxon>Diptera</taxon>
        <taxon>Nematocera</taxon>
        <taxon>Culicoidea</taxon>
        <taxon>Culicidae</taxon>
        <taxon>Anophelinae</taxon>
        <taxon>Anopheles</taxon>
    </lineage>
</organism>
<evidence type="ECO:0000256" key="10">
    <source>
        <dbReference type="PIRNR" id="PIRNR036893"/>
    </source>
</evidence>
<keyword evidence="13" id="KW-1185">Reference proteome</keyword>
<keyword evidence="9" id="KW-0325">Glycoprotein</keyword>
<feature type="signal peptide" evidence="10">
    <location>
        <begin position="1"/>
        <end position="24"/>
    </location>
</feature>
<dbReference type="GO" id="GO:0008289">
    <property type="term" value="F:lipid binding"/>
    <property type="evidence" value="ECO:0007669"/>
    <property type="project" value="UniProtKB-KW"/>
</dbReference>
<comment type="subcellular location">
    <subcellularLocation>
        <location evidence="1">Secreted</location>
    </subcellularLocation>
</comment>
<dbReference type="PRINTS" id="PR01273">
    <property type="entry name" value="INVTBRTCOLOR"/>
</dbReference>
<evidence type="ECO:0000313" key="13">
    <source>
        <dbReference type="Proteomes" id="UP000069272"/>
    </source>
</evidence>
<dbReference type="Pfam" id="PF08212">
    <property type="entry name" value="Lipocalin_2"/>
    <property type="match status" value="1"/>
</dbReference>
<evidence type="ECO:0000256" key="4">
    <source>
        <dbReference type="ARBA" id="ARBA00022448"/>
    </source>
</evidence>
<proteinExistence type="inferred from homology"/>
<evidence type="ECO:0000313" key="12">
    <source>
        <dbReference type="EnsemblMetazoa" id="AALB003097-PA"/>
    </source>
</evidence>
<keyword evidence="4" id="KW-0813">Transport</keyword>
<keyword evidence="5" id="KW-0964">Secreted</keyword>
<keyword evidence="7" id="KW-0446">Lipid-binding</keyword>
<dbReference type="InterPro" id="IPR022272">
    <property type="entry name" value="Lipocalin_CS"/>
</dbReference>
<evidence type="ECO:0000259" key="11">
    <source>
        <dbReference type="Pfam" id="PF08212"/>
    </source>
</evidence>
<evidence type="ECO:0000256" key="6">
    <source>
        <dbReference type="ARBA" id="ARBA00022729"/>
    </source>
</evidence>
<protein>
    <recommendedName>
        <fullName evidence="3">Apolipoprotein D</fullName>
    </recommendedName>
</protein>
<evidence type="ECO:0000256" key="7">
    <source>
        <dbReference type="ARBA" id="ARBA00023121"/>
    </source>
</evidence>
<dbReference type="InterPro" id="IPR000566">
    <property type="entry name" value="Lipocln_cytosolic_FA-bd_dom"/>
</dbReference>
<reference evidence="12 13" key="1">
    <citation type="journal article" date="2017" name="G3 (Bethesda)">
        <title>The Physical Genome Mapping of Anopheles albimanus Corrected Scaffold Misassemblies and Identified Interarm Rearrangements in Genus Anopheles.</title>
        <authorList>
            <person name="Artemov G.N."/>
            <person name="Peery A.N."/>
            <person name="Jiang X."/>
            <person name="Tu Z."/>
            <person name="Stegniy V.N."/>
            <person name="Sharakhova M.V."/>
            <person name="Sharakhov I.V."/>
        </authorList>
    </citation>
    <scope>NUCLEOTIDE SEQUENCE [LARGE SCALE GENOMIC DNA]</scope>
    <source>
        <strain evidence="12 13">ALBI9_A</strain>
    </source>
</reference>
<dbReference type="SUPFAM" id="SSF50814">
    <property type="entry name" value="Lipocalins"/>
    <property type="match status" value="1"/>
</dbReference>
<comment type="similarity">
    <text evidence="2 10">Belongs to the calycin superfamily. Lipocalin family.</text>
</comment>